<dbReference type="InterPro" id="IPR004843">
    <property type="entry name" value="Calcineurin-like_PHP"/>
</dbReference>
<keyword evidence="1" id="KW-0472">Membrane</keyword>
<protein>
    <recommendedName>
        <fullName evidence="2">Calcineurin-like phosphoesterase domain-containing protein</fullName>
    </recommendedName>
</protein>
<dbReference type="SUPFAM" id="SSF56300">
    <property type="entry name" value="Metallo-dependent phosphatases"/>
    <property type="match status" value="1"/>
</dbReference>
<accession>A0AAV9NDW9</accession>
<dbReference type="GeneID" id="89970280"/>
<evidence type="ECO:0000313" key="3">
    <source>
        <dbReference type="EMBL" id="KAK5053094.1"/>
    </source>
</evidence>
<keyword evidence="1" id="KW-1133">Transmembrane helix</keyword>
<keyword evidence="4" id="KW-1185">Reference proteome</keyword>
<evidence type="ECO:0000256" key="1">
    <source>
        <dbReference type="SAM" id="Phobius"/>
    </source>
</evidence>
<keyword evidence="1" id="KW-0812">Transmembrane</keyword>
<dbReference type="GO" id="GO:0016788">
    <property type="term" value="F:hydrolase activity, acting on ester bonds"/>
    <property type="evidence" value="ECO:0007669"/>
    <property type="project" value="TreeGrafter"/>
</dbReference>
<dbReference type="Pfam" id="PF00149">
    <property type="entry name" value="Metallophos"/>
    <property type="match status" value="1"/>
</dbReference>
<evidence type="ECO:0000313" key="4">
    <source>
        <dbReference type="Proteomes" id="UP001358417"/>
    </source>
</evidence>
<gene>
    <name evidence="3" type="ORF">LTR84_002068</name>
</gene>
<sequence>MGSFNQAEEYAQIGSNDSHHRRRSWRGRLRQIALPSFLILFLLFITGHDHIFRTLTIWPSSACKKPIKLQFSPSSSTLKISIFEDLHFGEAESTWWGPEQDIRTLQVMSSILDMESPDLVVLNGDLITGDDTQLDNATEYFDRLVSPMVKRNIPWASTYGNHDNNFNISTEAVLEKERGYYSLSMTEKMVTGKAEDVGVSNYFLSLYQIGHEGPVAILWFFDSRGGLAFQRTEKNGEKIQLPGTVDPAVTEWFVRTSRNLKRQHRRESIPSLAFVHIPVSAMLTFQEAGVDKHRQPGINDDVPLSSQVGDEEFLAALSEAGVQAVFSGHDHGNDWCMPVEKKGGMEGGKTMFACFGRHTGYGGYGHWMRGSRQVVLSPNGEIETWVRLENGDVSGHVMLNETYGTDEYPAAKKAFTSLGAGEPR</sequence>
<proteinExistence type="predicted"/>
<organism evidence="3 4">
    <name type="scientific">Exophiala bonariae</name>
    <dbReference type="NCBI Taxonomy" id="1690606"/>
    <lineage>
        <taxon>Eukaryota</taxon>
        <taxon>Fungi</taxon>
        <taxon>Dikarya</taxon>
        <taxon>Ascomycota</taxon>
        <taxon>Pezizomycotina</taxon>
        <taxon>Eurotiomycetes</taxon>
        <taxon>Chaetothyriomycetidae</taxon>
        <taxon>Chaetothyriales</taxon>
        <taxon>Herpotrichiellaceae</taxon>
        <taxon>Exophiala</taxon>
    </lineage>
</organism>
<dbReference type="GO" id="GO:0005737">
    <property type="term" value="C:cytoplasm"/>
    <property type="evidence" value="ECO:0007669"/>
    <property type="project" value="TreeGrafter"/>
</dbReference>
<name>A0AAV9NDW9_9EURO</name>
<dbReference type="CDD" id="cd07383">
    <property type="entry name" value="MPP_Dcr2"/>
    <property type="match status" value="1"/>
</dbReference>
<reference evidence="3 4" key="1">
    <citation type="submission" date="2023-08" db="EMBL/GenBank/DDBJ databases">
        <title>Black Yeasts Isolated from many extreme environments.</title>
        <authorList>
            <person name="Coleine C."/>
            <person name="Stajich J.E."/>
            <person name="Selbmann L."/>
        </authorList>
    </citation>
    <scope>NUCLEOTIDE SEQUENCE [LARGE SCALE GENOMIC DNA]</scope>
    <source>
        <strain evidence="3 4">CCFEE 5792</strain>
    </source>
</reference>
<dbReference type="Gene3D" id="3.60.21.10">
    <property type="match status" value="1"/>
</dbReference>
<dbReference type="RefSeq" id="XP_064706536.1">
    <property type="nucleotide sequence ID" value="XM_064845682.1"/>
</dbReference>
<evidence type="ECO:0000259" key="2">
    <source>
        <dbReference type="Pfam" id="PF00149"/>
    </source>
</evidence>
<dbReference type="AlphaFoldDB" id="A0AAV9NDW9"/>
<dbReference type="PANTHER" id="PTHR32440">
    <property type="entry name" value="PHOSPHATASE DCR2-RELATED-RELATED"/>
    <property type="match status" value="1"/>
</dbReference>
<feature type="transmembrane region" description="Helical" evidence="1">
    <location>
        <begin position="29"/>
        <end position="47"/>
    </location>
</feature>
<comment type="caution">
    <text evidence="3">The sequence shown here is derived from an EMBL/GenBank/DDBJ whole genome shotgun (WGS) entry which is preliminary data.</text>
</comment>
<dbReference type="Proteomes" id="UP001358417">
    <property type="component" value="Unassembled WGS sequence"/>
</dbReference>
<dbReference type="EMBL" id="JAVRRD010000012">
    <property type="protein sequence ID" value="KAK5053094.1"/>
    <property type="molecule type" value="Genomic_DNA"/>
</dbReference>
<dbReference type="InterPro" id="IPR029052">
    <property type="entry name" value="Metallo-depent_PP-like"/>
</dbReference>
<dbReference type="PANTHER" id="PTHR32440:SF11">
    <property type="entry name" value="METALLOPHOSPHOESTERASE DOMAIN-CONTAINING PROTEIN"/>
    <property type="match status" value="1"/>
</dbReference>
<feature type="domain" description="Calcineurin-like phosphoesterase" evidence="2">
    <location>
        <begin position="85"/>
        <end position="332"/>
    </location>
</feature>